<organism evidence="2">
    <name type="scientific">Candidatus Thiocaldithrix dubininis</name>
    <dbReference type="NCBI Taxonomy" id="3080823"/>
    <lineage>
        <taxon>Bacteria</taxon>
        <taxon>Pseudomonadati</taxon>
        <taxon>Pseudomonadota</taxon>
        <taxon>Gammaproteobacteria</taxon>
        <taxon>Thiotrichales</taxon>
        <taxon>Thiotrichaceae</taxon>
        <taxon>Candidatus Thiocaldithrix</taxon>
    </lineage>
</organism>
<dbReference type="Pfam" id="PF20256">
    <property type="entry name" value="MoCoBD_2"/>
    <property type="match status" value="1"/>
</dbReference>
<dbReference type="Pfam" id="PF01315">
    <property type="entry name" value="Ald_Xan_dh_C"/>
    <property type="match status" value="1"/>
</dbReference>
<feature type="domain" description="Aldehyde oxidase/xanthine dehydrogenase a/b hammerhead" evidence="1">
    <location>
        <begin position="39"/>
        <end position="144"/>
    </location>
</feature>
<dbReference type="InterPro" id="IPR016208">
    <property type="entry name" value="Ald_Oxase/xanthine_DH-like"/>
</dbReference>
<dbReference type="Proteomes" id="UP001300672">
    <property type="component" value="Chromosome"/>
</dbReference>
<dbReference type="SMART" id="SM01008">
    <property type="entry name" value="Ald_Xan_dh_C"/>
    <property type="match status" value="1"/>
</dbReference>
<reference evidence="2" key="2">
    <citation type="submission" date="2023-04" db="EMBL/GenBank/DDBJ databases">
        <authorList>
            <person name="Beletskiy A.V."/>
            <person name="Mardanov A.V."/>
            <person name="Ravin N.V."/>
        </authorList>
    </citation>
    <scope>NUCLEOTIDE SEQUENCE</scope>
    <source>
        <strain evidence="2">GKL-01</strain>
    </source>
</reference>
<dbReference type="AlphaFoldDB" id="A0AA95H3H4"/>
<accession>A0AA95H3H4</accession>
<proteinExistence type="predicted"/>
<dbReference type="InterPro" id="IPR036856">
    <property type="entry name" value="Ald_Oxase/Xan_DH_a/b_sf"/>
</dbReference>
<dbReference type="PANTHER" id="PTHR11908:SF123">
    <property type="entry name" value="ALDEHYDE OXIDOREDUCTASE MOLYBDENUM-BINDING SUBUNIT PAOC"/>
    <property type="match status" value="1"/>
</dbReference>
<dbReference type="InterPro" id="IPR037165">
    <property type="entry name" value="AldOxase/xan_DH_Mopterin-bd_sf"/>
</dbReference>
<evidence type="ECO:0000313" key="2">
    <source>
        <dbReference type="EMBL" id="WGZ89855.1"/>
    </source>
</evidence>
<dbReference type="GO" id="GO:0005506">
    <property type="term" value="F:iron ion binding"/>
    <property type="evidence" value="ECO:0007669"/>
    <property type="project" value="InterPro"/>
</dbReference>
<name>A0AA95H3H4_9GAMM</name>
<dbReference type="InterPro" id="IPR046867">
    <property type="entry name" value="AldOxase/xan_DH_MoCoBD2"/>
</dbReference>
<dbReference type="SUPFAM" id="SSF56003">
    <property type="entry name" value="Molybdenum cofactor-binding domain"/>
    <property type="match status" value="1"/>
</dbReference>
<dbReference type="EMBL" id="CP124755">
    <property type="protein sequence ID" value="WGZ89855.1"/>
    <property type="molecule type" value="Genomic_DNA"/>
</dbReference>
<dbReference type="Gene3D" id="3.90.1170.50">
    <property type="entry name" value="Aldehyde oxidase/xanthine dehydrogenase, a/b hammerhead"/>
    <property type="match status" value="1"/>
</dbReference>
<sequence length="738" mass="79873">MMDNTLVMDQAVQPSLLDQVDLRYVGQAIPRVEGALKVSGRIPYVGDQPIPALYGYMVSAKVGKGHIREIYKAAALAVPGVVDVIVDFVHFIRHPQHVNTLDAPITGVDTIDYFGQLVAVVVAESFEAAREGALAVTIDYEQLGQGVYDFQQAAAKPDAMQKGFSDNPQEQNQPLAALAQAPIKIDRHYSTSNQSNSAMELHTTLAYWQDDQVIVHTSMQRLQVCRQQIAATLKLKLKQVRLVSPFVGGGFGGKLGVTQDIIAAILASKQLGRAVKITLTRQQVMEATIRRPQTLQHIALGADTQGQLNTVIHNTISSNLADENVFEPAAQSTHFLYQGAHRQVTYAIARMNQLMGASMRAPGEGSGLLALEAAMDELAETLNLDPVQLRILNLPPQDPSKQRPFSSNHLHEALQRGAEKFAWAQRNKIPASTRQGDWLIGLGMATAVRVNTLKESRARVTLLPEGKAIVASDMTEIGTGAYTMMMQLTADLLGLPLMAIEIRLGDSDLPISAGAGGSFGAASAGSAIYLACQALREQIAKKLNTTPDTIALQQGWVITDNQRLPLNDVLTKPLSAVGKIEPGKTANDYTQASFGAHFAEVAVHYATGEIRVRRLLGTYAAGRILNPLTARSQCLGGMVFALGAALDEALIFDKRSGRLVTNDLANYHIPVNLDVPEMEVLFIEERDPYANPLHIKGLGEISSSVGAAIANAVYNATGIRVYDYPITLDKLLDRLPHV</sequence>
<reference evidence="2" key="1">
    <citation type="journal article" date="2023" name="Int. J. Mol. Sci.">
        <title>Metagenomics Revealed a New Genus 'Candidatus Thiocaldithrix dubininis' gen. nov., sp. nov. and a New Species 'Candidatus Thiothrix putei' sp. nov. in the Family Thiotrichaceae, Some Members of Which Have Traits of Both Na+- and H+-Motive Energetics.</title>
        <authorList>
            <person name="Ravin N.V."/>
            <person name="Muntyan M.S."/>
            <person name="Smolyakov D.D."/>
            <person name="Rudenko T.S."/>
            <person name="Beletsky A.V."/>
            <person name="Mardanov A.V."/>
            <person name="Grabovich M.Y."/>
        </authorList>
    </citation>
    <scope>NUCLEOTIDE SEQUENCE</scope>
    <source>
        <strain evidence="2">GKL-01</strain>
    </source>
</reference>
<gene>
    <name evidence="2" type="ORF">QJT80_10105</name>
</gene>
<dbReference type="InterPro" id="IPR008274">
    <property type="entry name" value="AldOxase/xan_DH_MoCoBD1"/>
</dbReference>
<dbReference type="InterPro" id="IPR000674">
    <property type="entry name" value="Ald_Oxase/Xan_DH_a/b"/>
</dbReference>
<dbReference type="Gene3D" id="3.30.365.10">
    <property type="entry name" value="Aldehyde oxidase/xanthine dehydrogenase, molybdopterin binding domain"/>
    <property type="match status" value="4"/>
</dbReference>
<dbReference type="Pfam" id="PF02738">
    <property type="entry name" value="MoCoBD_1"/>
    <property type="match status" value="1"/>
</dbReference>
<dbReference type="PANTHER" id="PTHR11908">
    <property type="entry name" value="XANTHINE DEHYDROGENASE"/>
    <property type="match status" value="1"/>
</dbReference>
<protein>
    <submittedName>
        <fullName evidence="2">Xanthine dehydrogenase family protein molybdopterin-binding subunit</fullName>
    </submittedName>
</protein>
<dbReference type="KEGG" id="tdu:QJT80_10105"/>
<dbReference type="GO" id="GO:0016491">
    <property type="term" value="F:oxidoreductase activity"/>
    <property type="evidence" value="ECO:0007669"/>
    <property type="project" value="InterPro"/>
</dbReference>
<evidence type="ECO:0000259" key="1">
    <source>
        <dbReference type="SMART" id="SM01008"/>
    </source>
</evidence>
<dbReference type="SUPFAM" id="SSF54665">
    <property type="entry name" value="CO dehydrogenase molybdoprotein N-domain-like"/>
    <property type="match status" value="1"/>
</dbReference>